<comment type="caution">
    <text evidence="4">Lacks conserved residue(s) required for the propagation of feature annotation.</text>
</comment>
<dbReference type="OrthoDB" id="441660at2759"/>
<keyword evidence="7" id="KW-1185">Reference proteome</keyword>
<comment type="caution">
    <text evidence="6">The sequence shown here is derived from an EMBL/GenBank/DDBJ whole genome shotgun (WGS) entry which is preliminary data.</text>
</comment>
<evidence type="ECO:0000256" key="1">
    <source>
        <dbReference type="ARBA" id="ARBA00022737"/>
    </source>
</evidence>
<dbReference type="Proteomes" id="UP000092124">
    <property type="component" value="Unassembled WGS sequence"/>
</dbReference>
<evidence type="ECO:0000256" key="3">
    <source>
        <dbReference type="ARBA" id="ARBA00023180"/>
    </source>
</evidence>
<proteinExistence type="predicted"/>
<keyword evidence="1" id="KW-0677">Repeat</keyword>
<gene>
    <name evidence="6" type="ORF">A6R68_17827</name>
</gene>
<dbReference type="PROSITE" id="PS01180">
    <property type="entry name" value="CUB"/>
    <property type="match status" value="1"/>
</dbReference>
<evidence type="ECO:0000313" key="7">
    <source>
        <dbReference type="Proteomes" id="UP000092124"/>
    </source>
</evidence>
<dbReference type="EMBL" id="LZPO01035602">
    <property type="protein sequence ID" value="OBS75721.1"/>
    <property type="molecule type" value="Genomic_DNA"/>
</dbReference>
<evidence type="ECO:0000256" key="4">
    <source>
        <dbReference type="PROSITE-ProRule" id="PRU00059"/>
    </source>
</evidence>
<protein>
    <recommendedName>
        <fullName evidence="5">CUB domain-containing protein</fullName>
    </recommendedName>
</protein>
<dbReference type="PANTHER" id="PTHR24251">
    <property type="entry name" value="OVOCHYMASE-RELATED"/>
    <property type="match status" value="1"/>
</dbReference>
<organism evidence="6 7">
    <name type="scientific">Neotoma lepida</name>
    <name type="common">Desert woodrat</name>
    <dbReference type="NCBI Taxonomy" id="56216"/>
    <lineage>
        <taxon>Eukaryota</taxon>
        <taxon>Metazoa</taxon>
        <taxon>Chordata</taxon>
        <taxon>Craniata</taxon>
        <taxon>Vertebrata</taxon>
        <taxon>Euteleostomi</taxon>
        <taxon>Mammalia</taxon>
        <taxon>Eutheria</taxon>
        <taxon>Euarchontoglires</taxon>
        <taxon>Glires</taxon>
        <taxon>Rodentia</taxon>
        <taxon>Myomorpha</taxon>
        <taxon>Muroidea</taxon>
        <taxon>Cricetidae</taxon>
        <taxon>Neotominae</taxon>
        <taxon>Neotoma</taxon>
    </lineage>
</organism>
<dbReference type="InterPro" id="IPR000859">
    <property type="entry name" value="CUB_dom"/>
</dbReference>
<dbReference type="SUPFAM" id="SSF49854">
    <property type="entry name" value="Spermadhesin, CUB domain"/>
    <property type="match status" value="2"/>
</dbReference>
<evidence type="ECO:0000256" key="2">
    <source>
        <dbReference type="ARBA" id="ARBA00023157"/>
    </source>
</evidence>
<dbReference type="Gene3D" id="2.60.120.290">
    <property type="entry name" value="Spermadhesin, CUB domain"/>
    <property type="match status" value="2"/>
</dbReference>
<dbReference type="InterPro" id="IPR035914">
    <property type="entry name" value="Sperma_CUB_dom_sf"/>
</dbReference>
<accession>A0A1A6HBR6</accession>
<dbReference type="Pfam" id="PF00431">
    <property type="entry name" value="CUB"/>
    <property type="match status" value="2"/>
</dbReference>
<dbReference type="AlphaFoldDB" id="A0A1A6HBR6"/>
<sequence>RICTVVGTTQAQRSNKLWLRFKSDQVDSRSGFSIYWDVASTGCGGNLTTPTGLFTSPNYPMPYYHSSECYWLLEASHGSPFQLEFQDFHLEHHPSCSLDYLAVLCDNVVIVNKTHGILESINYPKPYNNDQRCNWTIQATRGNTVNYTFLDIEVEDDQDCHTDYLE</sequence>
<reference evidence="6 7" key="1">
    <citation type="submission" date="2016-06" db="EMBL/GenBank/DDBJ databases">
        <title>The Draft Genome Sequence and Annotation of the Desert Woodrat Neotoma lepida.</title>
        <authorList>
            <person name="Campbell M."/>
            <person name="Oakeson K.F."/>
            <person name="Yandell M."/>
            <person name="Halpert J.R."/>
            <person name="Dearing D."/>
        </authorList>
    </citation>
    <scope>NUCLEOTIDE SEQUENCE [LARGE SCALE GENOMIC DNA]</scope>
    <source>
        <strain evidence="6">417</strain>
        <tissue evidence="6">Liver</tissue>
    </source>
</reference>
<evidence type="ECO:0000313" key="6">
    <source>
        <dbReference type="EMBL" id="OBS75721.1"/>
    </source>
</evidence>
<feature type="domain" description="CUB" evidence="5">
    <location>
        <begin position="43"/>
        <end position="166"/>
    </location>
</feature>
<dbReference type="CDD" id="cd00041">
    <property type="entry name" value="CUB"/>
    <property type="match status" value="2"/>
</dbReference>
<dbReference type="SMART" id="SM00042">
    <property type="entry name" value="CUB"/>
    <property type="match status" value="1"/>
</dbReference>
<name>A0A1A6HBR6_NEOLE</name>
<feature type="non-terminal residue" evidence="6">
    <location>
        <position position="1"/>
    </location>
</feature>
<dbReference type="STRING" id="56216.A0A1A6HBR6"/>
<keyword evidence="3" id="KW-0325">Glycoprotein</keyword>
<keyword evidence="2" id="KW-1015">Disulfide bond</keyword>
<feature type="non-terminal residue" evidence="6">
    <location>
        <position position="166"/>
    </location>
</feature>
<evidence type="ECO:0000259" key="5">
    <source>
        <dbReference type="PROSITE" id="PS01180"/>
    </source>
</evidence>